<sequence>MYERKSQISGCDKRRENVYEVMKAKSYPNKVPRRSASSAEEDYPKVITATATPEAAHARK</sequence>
<dbReference type="AlphaFoldDB" id="A0A448WNW8"/>
<name>A0A448WNW8_9PLAT</name>
<dbReference type="Proteomes" id="UP000784294">
    <property type="component" value="Unassembled WGS sequence"/>
</dbReference>
<reference evidence="2" key="1">
    <citation type="submission" date="2018-11" db="EMBL/GenBank/DDBJ databases">
        <authorList>
            <consortium name="Pathogen Informatics"/>
        </authorList>
    </citation>
    <scope>NUCLEOTIDE SEQUENCE</scope>
</reference>
<evidence type="ECO:0000313" key="2">
    <source>
        <dbReference type="EMBL" id="VEL16472.1"/>
    </source>
</evidence>
<evidence type="ECO:0000256" key="1">
    <source>
        <dbReference type="SAM" id="MobiDB-lite"/>
    </source>
</evidence>
<comment type="caution">
    <text evidence="2">The sequence shown here is derived from an EMBL/GenBank/DDBJ whole genome shotgun (WGS) entry which is preliminary data.</text>
</comment>
<proteinExistence type="predicted"/>
<accession>A0A448WNW8</accession>
<dbReference type="EMBL" id="CAAALY010028570">
    <property type="protein sequence ID" value="VEL16472.1"/>
    <property type="molecule type" value="Genomic_DNA"/>
</dbReference>
<organism evidence="2 3">
    <name type="scientific">Protopolystoma xenopodis</name>
    <dbReference type="NCBI Taxonomy" id="117903"/>
    <lineage>
        <taxon>Eukaryota</taxon>
        <taxon>Metazoa</taxon>
        <taxon>Spiralia</taxon>
        <taxon>Lophotrochozoa</taxon>
        <taxon>Platyhelminthes</taxon>
        <taxon>Monogenea</taxon>
        <taxon>Polyopisthocotylea</taxon>
        <taxon>Polystomatidea</taxon>
        <taxon>Polystomatidae</taxon>
        <taxon>Protopolystoma</taxon>
    </lineage>
</organism>
<evidence type="ECO:0000313" key="3">
    <source>
        <dbReference type="Proteomes" id="UP000784294"/>
    </source>
</evidence>
<feature type="region of interest" description="Disordered" evidence="1">
    <location>
        <begin position="28"/>
        <end position="60"/>
    </location>
</feature>
<keyword evidence="3" id="KW-1185">Reference proteome</keyword>
<protein>
    <submittedName>
        <fullName evidence="2">Uncharacterized protein</fullName>
    </submittedName>
</protein>
<gene>
    <name evidence="2" type="ORF">PXEA_LOCUS9912</name>
</gene>